<dbReference type="Proteomes" id="UP000316213">
    <property type="component" value="Unassembled WGS sequence"/>
</dbReference>
<dbReference type="EMBL" id="SJPM01000002">
    <property type="protein sequence ID" value="TWU01916.1"/>
    <property type="molecule type" value="Genomic_DNA"/>
</dbReference>
<evidence type="ECO:0000313" key="9">
    <source>
        <dbReference type="EMBL" id="TWU01916.1"/>
    </source>
</evidence>
<dbReference type="OrthoDB" id="231918at2"/>
<evidence type="ECO:0000256" key="3">
    <source>
        <dbReference type="ARBA" id="ARBA00022553"/>
    </source>
</evidence>
<keyword evidence="4" id="KW-0808">Transferase</keyword>
<dbReference type="RefSeq" id="WP_146577123.1">
    <property type="nucleotide sequence ID" value="NZ_SJPM01000002.1"/>
</dbReference>
<sequence length="325" mass="37300">MMVLHFPSLAETNERLKDEVAQRQESQRRLQEAKERHDALLEGTRSIVWTTDPAGRFVDPQNSWERYTGQAFQDHREFGWLNAIHHDDMPDLKRRWQEAVDSQTHYQSGGRIWHAESQTYRSFVAEAVAIKNQDGTIREWIGTVSDIEDQQQAEVALSIAQQRLLEQKHELELIYEAAPVGLSLMDREYRFLRVNETLARINGISKQEHIGERADRLLPDLHEKLFPIYEEVFRTGRPKLNVEIVGKTPASEEPKTWLASYYPLELPGNGDDLSKNDPHGEIAASRSVRAVSAIVQDITDRKRTETRLIQSEAAAGEARTTSKSH</sequence>
<dbReference type="InterPro" id="IPR000014">
    <property type="entry name" value="PAS"/>
</dbReference>
<comment type="catalytic activity">
    <reaction evidence="1">
        <text>ATP + protein L-histidine = ADP + protein N-phospho-L-histidine.</text>
        <dbReference type="EC" id="2.7.13.3"/>
    </reaction>
</comment>
<dbReference type="InterPro" id="IPR035965">
    <property type="entry name" value="PAS-like_dom_sf"/>
</dbReference>
<feature type="coiled-coil region" evidence="6">
    <location>
        <begin position="9"/>
        <end position="43"/>
    </location>
</feature>
<reference evidence="9 10" key="1">
    <citation type="submission" date="2019-02" db="EMBL/GenBank/DDBJ databases">
        <title>Deep-cultivation of Planctomycetes and their phenomic and genomic characterization uncovers novel biology.</title>
        <authorList>
            <person name="Wiegand S."/>
            <person name="Jogler M."/>
            <person name="Boedeker C."/>
            <person name="Pinto D."/>
            <person name="Vollmers J."/>
            <person name="Rivas-Marin E."/>
            <person name="Kohn T."/>
            <person name="Peeters S.H."/>
            <person name="Heuer A."/>
            <person name="Rast P."/>
            <person name="Oberbeckmann S."/>
            <person name="Bunk B."/>
            <person name="Jeske O."/>
            <person name="Meyerdierks A."/>
            <person name="Storesund J.E."/>
            <person name="Kallscheuer N."/>
            <person name="Luecker S."/>
            <person name="Lage O.M."/>
            <person name="Pohl T."/>
            <person name="Merkel B.J."/>
            <person name="Hornburger P."/>
            <person name="Mueller R.-W."/>
            <person name="Bruemmer F."/>
            <person name="Labrenz M."/>
            <person name="Spormann A.M."/>
            <person name="Op Den Camp H."/>
            <person name="Overmann J."/>
            <person name="Amann R."/>
            <person name="Jetten M.S.M."/>
            <person name="Mascher T."/>
            <person name="Medema M.H."/>
            <person name="Devos D.P."/>
            <person name="Kaster A.-K."/>
            <person name="Ovreas L."/>
            <person name="Rohde M."/>
            <person name="Galperin M.Y."/>
            <person name="Jogler C."/>
        </authorList>
    </citation>
    <scope>NUCLEOTIDE SEQUENCE [LARGE SCALE GENOMIC DNA]</scope>
    <source>
        <strain evidence="9 10">Pla100</strain>
    </source>
</reference>
<evidence type="ECO:0000256" key="1">
    <source>
        <dbReference type="ARBA" id="ARBA00000085"/>
    </source>
</evidence>
<dbReference type="SMART" id="SM00091">
    <property type="entry name" value="PAS"/>
    <property type="match status" value="2"/>
</dbReference>
<dbReference type="Pfam" id="PF08448">
    <property type="entry name" value="PAS_4"/>
    <property type="match status" value="1"/>
</dbReference>
<dbReference type="SUPFAM" id="SSF55785">
    <property type="entry name" value="PYP-like sensor domain (PAS domain)"/>
    <property type="match status" value="2"/>
</dbReference>
<evidence type="ECO:0000256" key="6">
    <source>
        <dbReference type="SAM" id="Coils"/>
    </source>
</evidence>
<dbReference type="Pfam" id="PF08447">
    <property type="entry name" value="PAS_3"/>
    <property type="match status" value="1"/>
</dbReference>
<protein>
    <recommendedName>
        <fullName evidence="2">histidine kinase</fullName>
        <ecNumber evidence="2">2.7.13.3</ecNumber>
    </recommendedName>
</protein>
<evidence type="ECO:0000256" key="2">
    <source>
        <dbReference type="ARBA" id="ARBA00012438"/>
    </source>
</evidence>
<keyword evidence="10" id="KW-1185">Reference proteome</keyword>
<keyword evidence="3" id="KW-0597">Phosphoprotein</keyword>
<dbReference type="PROSITE" id="PS50112">
    <property type="entry name" value="PAS"/>
    <property type="match status" value="1"/>
</dbReference>
<dbReference type="PANTHER" id="PTHR43304:SF1">
    <property type="entry name" value="PAC DOMAIN-CONTAINING PROTEIN"/>
    <property type="match status" value="1"/>
</dbReference>
<dbReference type="AlphaFoldDB" id="A0A5C6AS50"/>
<comment type="caution">
    <text evidence="9">The sequence shown here is derived from an EMBL/GenBank/DDBJ whole genome shotgun (WGS) entry which is preliminary data.</text>
</comment>
<organism evidence="9 10">
    <name type="scientific">Neorhodopirellula pilleata</name>
    <dbReference type="NCBI Taxonomy" id="2714738"/>
    <lineage>
        <taxon>Bacteria</taxon>
        <taxon>Pseudomonadati</taxon>
        <taxon>Planctomycetota</taxon>
        <taxon>Planctomycetia</taxon>
        <taxon>Pirellulales</taxon>
        <taxon>Pirellulaceae</taxon>
        <taxon>Neorhodopirellula</taxon>
    </lineage>
</organism>
<dbReference type="InterPro" id="IPR052162">
    <property type="entry name" value="Sensor_kinase/Photoreceptor"/>
</dbReference>
<dbReference type="PANTHER" id="PTHR43304">
    <property type="entry name" value="PHYTOCHROME-LIKE PROTEIN CPH1"/>
    <property type="match status" value="1"/>
</dbReference>
<feature type="region of interest" description="Disordered" evidence="7">
    <location>
        <begin position="306"/>
        <end position="325"/>
    </location>
</feature>
<keyword evidence="6" id="KW-0175">Coiled coil</keyword>
<evidence type="ECO:0000313" key="10">
    <source>
        <dbReference type="Proteomes" id="UP000316213"/>
    </source>
</evidence>
<evidence type="ECO:0000256" key="5">
    <source>
        <dbReference type="ARBA" id="ARBA00022777"/>
    </source>
</evidence>
<dbReference type="GO" id="GO:0004673">
    <property type="term" value="F:protein histidine kinase activity"/>
    <property type="evidence" value="ECO:0007669"/>
    <property type="project" value="UniProtKB-EC"/>
</dbReference>
<evidence type="ECO:0000259" key="8">
    <source>
        <dbReference type="PROSITE" id="PS50112"/>
    </source>
</evidence>
<keyword evidence="5" id="KW-0418">Kinase</keyword>
<accession>A0A5C6AS50</accession>
<dbReference type="InterPro" id="IPR013656">
    <property type="entry name" value="PAS_4"/>
</dbReference>
<evidence type="ECO:0000256" key="7">
    <source>
        <dbReference type="SAM" id="MobiDB-lite"/>
    </source>
</evidence>
<dbReference type="InterPro" id="IPR013655">
    <property type="entry name" value="PAS_fold_3"/>
</dbReference>
<dbReference type="Gene3D" id="3.30.450.20">
    <property type="entry name" value="PAS domain"/>
    <property type="match status" value="2"/>
</dbReference>
<name>A0A5C6AS50_9BACT</name>
<dbReference type="EC" id="2.7.13.3" evidence="2"/>
<proteinExistence type="predicted"/>
<gene>
    <name evidence="9" type="ORF">Pla100_16520</name>
</gene>
<evidence type="ECO:0000256" key="4">
    <source>
        <dbReference type="ARBA" id="ARBA00022679"/>
    </source>
</evidence>
<feature type="domain" description="PAS" evidence="8">
    <location>
        <begin position="167"/>
        <end position="236"/>
    </location>
</feature>
<dbReference type="NCBIfam" id="TIGR00229">
    <property type="entry name" value="sensory_box"/>
    <property type="match status" value="2"/>
</dbReference>